<keyword evidence="3" id="KW-1185">Reference proteome</keyword>
<reference evidence="2 3" key="1">
    <citation type="submission" date="2011-02" db="EMBL/GenBank/DDBJ databases">
        <title>The Genome Sequence of Sphaeroforma arctica JP610.</title>
        <authorList>
            <consortium name="The Broad Institute Genome Sequencing Platform"/>
            <person name="Russ C."/>
            <person name="Cuomo C."/>
            <person name="Young S.K."/>
            <person name="Zeng Q."/>
            <person name="Gargeya S."/>
            <person name="Alvarado L."/>
            <person name="Berlin A."/>
            <person name="Chapman S.B."/>
            <person name="Chen Z."/>
            <person name="Freedman E."/>
            <person name="Gellesch M."/>
            <person name="Goldberg J."/>
            <person name="Griggs A."/>
            <person name="Gujja S."/>
            <person name="Heilman E."/>
            <person name="Heiman D."/>
            <person name="Howarth C."/>
            <person name="Mehta T."/>
            <person name="Neiman D."/>
            <person name="Pearson M."/>
            <person name="Roberts A."/>
            <person name="Saif S."/>
            <person name="Shea T."/>
            <person name="Shenoy N."/>
            <person name="Sisk P."/>
            <person name="Stolte C."/>
            <person name="Sykes S."/>
            <person name="White J."/>
            <person name="Yandava C."/>
            <person name="Burger G."/>
            <person name="Gray M.W."/>
            <person name="Holland P.W.H."/>
            <person name="King N."/>
            <person name="Lang F.B.F."/>
            <person name="Roger A.J."/>
            <person name="Ruiz-Trillo I."/>
            <person name="Haas B."/>
            <person name="Nusbaum C."/>
            <person name="Birren B."/>
        </authorList>
    </citation>
    <scope>NUCLEOTIDE SEQUENCE [LARGE SCALE GENOMIC DNA]</scope>
    <source>
        <strain evidence="2 3">JP610</strain>
    </source>
</reference>
<evidence type="ECO:0000313" key="3">
    <source>
        <dbReference type="Proteomes" id="UP000054560"/>
    </source>
</evidence>
<accession>A0A0L0G1T8</accession>
<protein>
    <submittedName>
        <fullName evidence="2">Uncharacterized protein</fullName>
    </submittedName>
</protein>
<feature type="compositionally biased region" description="Basic residues" evidence="1">
    <location>
        <begin position="30"/>
        <end position="41"/>
    </location>
</feature>
<gene>
    <name evidence="2" type="ORF">SARC_04909</name>
</gene>
<dbReference type="RefSeq" id="XP_014156706.1">
    <property type="nucleotide sequence ID" value="XM_014301231.1"/>
</dbReference>
<evidence type="ECO:0000256" key="1">
    <source>
        <dbReference type="SAM" id="MobiDB-lite"/>
    </source>
</evidence>
<feature type="compositionally biased region" description="Acidic residues" evidence="1">
    <location>
        <begin position="1"/>
        <end position="10"/>
    </location>
</feature>
<name>A0A0L0G1T8_9EUKA</name>
<evidence type="ECO:0000313" key="2">
    <source>
        <dbReference type="EMBL" id="KNC82804.1"/>
    </source>
</evidence>
<dbReference type="EMBL" id="KQ241890">
    <property type="protein sequence ID" value="KNC82804.1"/>
    <property type="molecule type" value="Genomic_DNA"/>
</dbReference>
<dbReference type="AlphaFoldDB" id="A0A0L0G1T8"/>
<feature type="region of interest" description="Disordered" evidence="1">
    <location>
        <begin position="1"/>
        <end position="46"/>
    </location>
</feature>
<dbReference type="Proteomes" id="UP000054560">
    <property type="component" value="Unassembled WGS sequence"/>
</dbReference>
<organism evidence="2 3">
    <name type="scientific">Sphaeroforma arctica JP610</name>
    <dbReference type="NCBI Taxonomy" id="667725"/>
    <lineage>
        <taxon>Eukaryota</taxon>
        <taxon>Ichthyosporea</taxon>
        <taxon>Ichthyophonida</taxon>
        <taxon>Sphaeroforma</taxon>
    </lineage>
</organism>
<proteinExistence type="predicted"/>
<sequence>MGDNIPDDDSVLQIEAEAPLPPTPNDGYHSHHRPHTPRRPTRRTEAYPLTHSSVITDPPKSTMLATNDRSSSKWTWTILDLSGAHYDTWKTDLYLVAATEYTVDLRPLFDYDSRNATDMAAAQFATSQKETGAYQCAHQILLRSLSVALRTFLRNDILLGHPWLLLNTLIRRFKHHPAKDRKHITHTYLRRFRRKDDEALREWAFRCKTLISSAKEQGTIFSADYTHNVLLSGLPDAYPEQTKGYLLGHSTATRRTITIQDLCLYEEEWETMNNIRPPRVN</sequence>
<dbReference type="GeneID" id="25905413"/>